<comment type="caution">
    <text evidence="2">The sequence shown here is derived from an EMBL/GenBank/DDBJ whole genome shotgun (WGS) entry which is preliminary data.</text>
</comment>
<dbReference type="InterPro" id="IPR042274">
    <property type="entry name" value="YycH/YycI_2"/>
</dbReference>
<gene>
    <name evidence="2" type="ORF">ACFQMJ_18485</name>
</gene>
<protein>
    <submittedName>
        <fullName evidence="2">YycH family regulatory protein</fullName>
    </submittedName>
</protein>
<name>A0ABW2FEV2_9BACL</name>
<dbReference type="EMBL" id="JBHTAI010000011">
    <property type="protein sequence ID" value="MFC7150524.1"/>
    <property type="molecule type" value="Genomic_DNA"/>
</dbReference>
<evidence type="ECO:0000313" key="3">
    <source>
        <dbReference type="Proteomes" id="UP001596378"/>
    </source>
</evidence>
<dbReference type="CDD" id="cd15787">
    <property type="entry name" value="YycH_N"/>
    <property type="match status" value="1"/>
</dbReference>
<feature type="domain" description="Regulatory protein YycH" evidence="1">
    <location>
        <begin position="3"/>
        <end position="424"/>
    </location>
</feature>
<dbReference type="Gene3D" id="3.30.310.160">
    <property type="entry name" value="YycH protein, domain 2"/>
    <property type="match status" value="1"/>
</dbReference>
<dbReference type="Pfam" id="PF07435">
    <property type="entry name" value="YycH"/>
    <property type="match status" value="1"/>
</dbReference>
<reference evidence="3" key="1">
    <citation type="journal article" date="2019" name="Int. J. Syst. Evol. Microbiol.">
        <title>The Global Catalogue of Microorganisms (GCM) 10K type strain sequencing project: providing services to taxonomists for standard genome sequencing and annotation.</title>
        <authorList>
            <consortium name="The Broad Institute Genomics Platform"/>
            <consortium name="The Broad Institute Genome Sequencing Center for Infectious Disease"/>
            <person name="Wu L."/>
            <person name="Ma J."/>
        </authorList>
    </citation>
    <scope>NUCLEOTIDE SEQUENCE [LARGE SCALE GENOMIC DNA]</scope>
    <source>
        <strain evidence="3">KCTC 12907</strain>
    </source>
</reference>
<organism evidence="2 3">
    <name type="scientific">Cohnella cellulosilytica</name>
    <dbReference type="NCBI Taxonomy" id="986710"/>
    <lineage>
        <taxon>Bacteria</taxon>
        <taxon>Bacillati</taxon>
        <taxon>Bacillota</taxon>
        <taxon>Bacilli</taxon>
        <taxon>Bacillales</taxon>
        <taxon>Paenibacillaceae</taxon>
        <taxon>Cohnella</taxon>
    </lineage>
</organism>
<accession>A0ABW2FEV2</accession>
<proteinExistence type="predicted"/>
<evidence type="ECO:0000259" key="1">
    <source>
        <dbReference type="Pfam" id="PF07435"/>
    </source>
</evidence>
<dbReference type="RefSeq" id="WP_378052916.1">
    <property type="nucleotide sequence ID" value="NZ_JBHMDN010000069.1"/>
</dbReference>
<dbReference type="Proteomes" id="UP001596378">
    <property type="component" value="Unassembled WGS sequence"/>
</dbReference>
<dbReference type="InterPro" id="IPR009996">
    <property type="entry name" value="YycH"/>
</dbReference>
<evidence type="ECO:0000313" key="2">
    <source>
        <dbReference type="EMBL" id="MFC7150524.1"/>
    </source>
</evidence>
<keyword evidence="3" id="KW-1185">Reference proteome</keyword>
<sequence>MIEKGKSVLLFLLVVISLYQSYLLAYSKPFMEAKVKTELNYVKTEPLGTNLQVKDLIFPEQLVVHLGADKHTVFYPSTVPYYNLILDKLMSREFKSLQRDSVNAVDWDLIARENQGVELRFGRAIPFELLQRVFKIDGDFLFSRDSIDRIWIYTSKLRDEVRTYFFSSDGRNVYEAQKADLTVGDVEGYVGFGQYWDPYVVYGEDLYIPEKPITRMLSMEVSYDRYTAEQMQDNLFTDASSVRTIPNGTFYNDAKRAMKIEQGGTWLSYTDPVAPTEGADELAENVIAAVDFVNQHGGWNARHALIQGTDPVKENANIRFQQYYRDTPVVPGATMNFGYIQMTLQRGLITSYARSLVLLDQEVSNKKVRKLPAGSELRALLKNVELSGGNIEALFPAFRPEIKENAISLVPVWAIRLTGGEVKIAADSASIEGAAK</sequence>